<gene>
    <name evidence="3" type="ORF">ALEPTO_LOCUS6515</name>
</gene>
<feature type="transmembrane region" description="Helical" evidence="2">
    <location>
        <begin position="27"/>
        <end position="48"/>
    </location>
</feature>
<feature type="compositionally biased region" description="Basic and acidic residues" evidence="1">
    <location>
        <begin position="170"/>
        <end position="184"/>
    </location>
</feature>
<dbReference type="OrthoDB" id="2424176at2759"/>
<name>A0A9N9BI07_9GLOM</name>
<evidence type="ECO:0000256" key="1">
    <source>
        <dbReference type="SAM" id="MobiDB-lite"/>
    </source>
</evidence>
<keyword evidence="2" id="KW-0472">Membrane</keyword>
<keyword evidence="2" id="KW-1133">Transmembrane helix</keyword>
<keyword evidence="4" id="KW-1185">Reference proteome</keyword>
<dbReference type="EMBL" id="CAJVPS010002288">
    <property type="protein sequence ID" value="CAG8564575.1"/>
    <property type="molecule type" value="Genomic_DNA"/>
</dbReference>
<feature type="transmembrane region" description="Helical" evidence="2">
    <location>
        <begin position="132"/>
        <end position="151"/>
    </location>
</feature>
<keyword evidence="2" id="KW-0812">Transmembrane</keyword>
<organism evidence="3 4">
    <name type="scientific">Ambispora leptoticha</name>
    <dbReference type="NCBI Taxonomy" id="144679"/>
    <lineage>
        <taxon>Eukaryota</taxon>
        <taxon>Fungi</taxon>
        <taxon>Fungi incertae sedis</taxon>
        <taxon>Mucoromycota</taxon>
        <taxon>Glomeromycotina</taxon>
        <taxon>Glomeromycetes</taxon>
        <taxon>Archaeosporales</taxon>
        <taxon>Ambisporaceae</taxon>
        <taxon>Ambispora</taxon>
    </lineage>
</organism>
<feature type="region of interest" description="Disordered" evidence="1">
    <location>
        <begin position="163"/>
        <end position="204"/>
    </location>
</feature>
<accession>A0A9N9BI07</accession>
<proteinExistence type="predicted"/>
<protein>
    <submittedName>
        <fullName evidence="3">2962_t:CDS:1</fullName>
    </submittedName>
</protein>
<dbReference type="Proteomes" id="UP000789508">
    <property type="component" value="Unassembled WGS sequence"/>
</dbReference>
<comment type="caution">
    <text evidence="3">The sequence shown here is derived from an EMBL/GenBank/DDBJ whole genome shotgun (WGS) entry which is preliminary data.</text>
</comment>
<reference evidence="3" key="1">
    <citation type="submission" date="2021-06" db="EMBL/GenBank/DDBJ databases">
        <authorList>
            <person name="Kallberg Y."/>
            <person name="Tangrot J."/>
            <person name="Rosling A."/>
        </authorList>
    </citation>
    <scope>NUCLEOTIDE SEQUENCE</scope>
    <source>
        <strain evidence="3">FL130A</strain>
    </source>
</reference>
<feature type="transmembrane region" description="Helical" evidence="2">
    <location>
        <begin position="60"/>
        <end position="83"/>
    </location>
</feature>
<evidence type="ECO:0000313" key="4">
    <source>
        <dbReference type="Proteomes" id="UP000789508"/>
    </source>
</evidence>
<evidence type="ECO:0000256" key="2">
    <source>
        <dbReference type="SAM" id="Phobius"/>
    </source>
</evidence>
<dbReference type="AlphaFoldDB" id="A0A9N9BI07"/>
<sequence length="232" mass="26118">MHSVWFAIGYFSGIEVYNSHVSRGMEILYGFLFLITAPIGLFGVYATNSQRTNLVRRFSQLYWLAISILLSLHIVDLILAYVWRNDIIRTCNSDLVVLIPANTSTVTVPYDPNAPTPQQVDTACNTSVRLSLTWSLVEIIFIRITLLIYFARIVKEYSKNLTRGNSNTSMEEKKSNFSAADEKNPNPQFDEIESGKIPADPNLIVSDVKNPQFDEIESGKIDNSSAQVTEDL</sequence>
<evidence type="ECO:0000313" key="3">
    <source>
        <dbReference type="EMBL" id="CAG8564575.1"/>
    </source>
</evidence>